<name>A0A9E8SEG4_9FLAO</name>
<dbReference type="KEGG" id="lnu:N7U66_06240"/>
<protein>
    <recommendedName>
        <fullName evidence="3">Lipoprotein</fullName>
    </recommendedName>
</protein>
<sequence length="42" mass="4678">MKKLLYTTCLIGILLFSCTTDSIEDLLTPATSEPGGDRKLYR</sequence>
<organism evidence="1 2">
    <name type="scientific">Lacinutrix neustonica</name>
    <dbReference type="NCBI Taxonomy" id="2980107"/>
    <lineage>
        <taxon>Bacteria</taxon>
        <taxon>Pseudomonadati</taxon>
        <taxon>Bacteroidota</taxon>
        <taxon>Flavobacteriia</taxon>
        <taxon>Flavobacteriales</taxon>
        <taxon>Flavobacteriaceae</taxon>
        <taxon>Lacinutrix</taxon>
    </lineage>
</organism>
<dbReference type="EMBL" id="CP113088">
    <property type="protein sequence ID" value="WAC03186.1"/>
    <property type="molecule type" value="Genomic_DNA"/>
</dbReference>
<evidence type="ECO:0000313" key="2">
    <source>
        <dbReference type="Proteomes" id="UP001164705"/>
    </source>
</evidence>
<proteinExistence type="predicted"/>
<accession>A0A9E8SEG4</accession>
<evidence type="ECO:0000313" key="1">
    <source>
        <dbReference type="EMBL" id="WAC03186.1"/>
    </source>
</evidence>
<evidence type="ECO:0008006" key="3">
    <source>
        <dbReference type="Google" id="ProtNLM"/>
    </source>
</evidence>
<gene>
    <name evidence="1" type="ORF">N7U66_06240</name>
</gene>
<dbReference type="PROSITE" id="PS51257">
    <property type="entry name" value="PROKAR_LIPOPROTEIN"/>
    <property type="match status" value="1"/>
</dbReference>
<reference evidence="1" key="1">
    <citation type="submission" date="2022-11" db="EMBL/GenBank/DDBJ databases">
        <title>Lacinutrix neustonica HL-RS19T sp. nov., isolated from the surface microlayer sample of brackish Lake Shihwa.</title>
        <authorList>
            <person name="Choi J.Y."/>
            <person name="Hwang C.Y."/>
        </authorList>
    </citation>
    <scope>NUCLEOTIDE SEQUENCE</scope>
    <source>
        <strain evidence="1">HL-RS19</strain>
    </source>
</reference>
<keyword evidence="2" id="KW-1185">Reference proteome</keyword>
<dbReference type="RefSeq" id="WP_267677761.1">
    <property type="nucleotide sequence ID" value="NZ_CP113088.1"/>
</dbReference>
<dbReference type="Proteomes" id="UP001164705">
    <property type="component" value="Chromosome"/>
</dbReference>
<dbReference type="AlphaFoldDB" id="A0A9E8SEG4"/>